<keyword evidence="4" id="KW-1185">Reference proteome</keyword>
<dbReference type="SUPFAM" id="SSF53850">
    <property type="entry name" value="Periplasmic binding protein-like II"/>
    <property type="match status" value="1"/>
</dbReference>
<dbReference type="PIRSF" id="PIRSF017082">
    <property type="entry name" value="YflP"/>
    <property type="match status" value="1"/>
</dbReference>
<feature type="signal peptide" evidence="2">
    <location>
        <begin position="1"/>
        <end position="33"/>
    </location>
</feature>
<evidence type="ECO:0000313" key="4">
    <source>
        <dbReference type="Proteomes" id="UP000996601"/>
    </source>
</evidence>
<organism evidence="3 4">
    <name type="scientific">Shinella lacus</name>
    <dbReference type="NCBI Taxonomy" id="2654216"/>
    <lineage>
        <taxon>Bacteria</taxon>
        <taxon>Pseudomonadati</taxon>
        <taxon>Pseudomonadota</taxon>
        <taxon>Alphaproteobacteria</taxon>
        <taxon>Hyphomicrobiales</taxon>
        <taxon>Rhizobiaceae</taxon>
        <taxon>Shinella</taxon>
    </lineage>
</organism>
<evidence type="ECO:0000256" key="2">
    <source>
        <dbReference type="SAM" id="SignalP"/>
    </source>
</evidence>
<feature type="chain" id="PRO_5047135971" evidence="2">
    <location>
        <begin position="34"/>
        <end position="333"/>
    </location>
</feature>
<evidence type="ECO:0000256" key="1">
    <source>
        <dbReference type="ARBA" id="ARBA00006987"/>
    </source>
</evidence>
<evidence type="ECO:0000313" key="3">
    <source>
        <dbReference type="EMBL" id="MCQ4629001.1"/>
    </source>
</evidence>
<dbReference type="InterPro" id="IPR006311">
    <property type="entry name" value="TAT_signal"/>
</dbReference>
<accession>A0ABT1R1H2</accession>
<dbReference type="InterPro" id="IPR042100">
    <property type="entry name" value="Bug_dom1"/>
</dbReference>
<dbReference type="CDD" id="cd13578">
    <property type="entry name" value="PBP2_Bug27"/>
    <property type="match status" value="1"/>
</dbReference>
<dbReference type="PROSITE" id="PS51318">
    <property type="entry name" value="TAT"/>
    <property type="match status" value="1"/>
</dbReference>
<dbReference type="RefSeq" id="WP_256115091.1">
    <property type="nucleotide sequence ID" value="NZ_WHSB02000001.1"/>
</dbReference>
<keyword evidence="2" id="KW-0732">Signal</keyword>
<gene>
    <name evidence="3" type="ORF">GB927_003060</name>
</gene>
<dbReference type="InterPro" id="IPR005064">
    <property type="entry name" value="BUG"/>
</dbReference>
<reference evidence="3" key="1">
    <citation type="submission" date="2021-07" db="EMBL/GenBank/DDBJ databases">
        <title>Shinella sp. nov., a novel member of the genus Shinella from water.</title>
        <authorList>
            <person name="Deng Y."/>
        </authorList>
    </citation>
    <scope>NUCLEOTIDE SEQUENCE</scope>
    <source>
        <strain evidence="3">CPCC 100929</strain>
    </source>
</reference>
<dbReference type="PANTHER" id="PTHR42928:SF5">
    <property type="entry name" value="BLR1237 PROTEIN"/>
    <property type="match status" value="1"/>
</dbReference>
<dbReference type="EMBL" id="WHSB02000001">
    <property type="protein sequence ID" value="MCQ4629001.1"/>
    <property type="molecule type" value="Genomic_DNA"/>
</dbReference>
<proteinExistence type="inferred from homology"/>
<comment type="caution">
    <text evidence="3">The sequence shown here is derived from an EMBL/GenBank/DDBJ whole genome shotgun (WGS) entry which is preliminary data.</text>
</comment>
<comment type="similarity">
    <text evidence="1">Belongs to the UPF0065 (bug) family.</text>
</comment>
<sequence>MPKLINRRSFCHAAAFVAASALSAHLATVPAFADDYPDRPVRIVVPFAPSGGGDIIVRLVAAQLQARLGQPVIVENSDGAGGAVGSAVVAESAPDGYTLLMANVAPMAISVTIDPQLPYNPRTDFAPVSLLATFPNVLVVQPSLGVNTVQELVEKAKATPGELTFASAGNGSTTHLSGEFLKLKAGIDLTHVPYRGGGPALTAVIGGEVSMYFSSLPAAKPHIEQGTLKALGLTSLERSKAAPDIPALAETFEGFEAVTWIGLVAPAGTPEAITERLAKEIGEIMKDEAIASKVRELGAEPVTDTPAEFKDYISSEINKWGDIVKAAKLEIAQ</sequence>
<dbReference type="Gene3D" id="3.40.190.150">
    <property type="entry name" value="Bordetella uptake gene, domain 1"/>
    <property type="match status" value="1"/>
</dbReference>
<name>A0ABT1R1H2_9HYPH</name>
<dbReference type="Proteomes" id="UP000996601">
    <property type="component" value="Unassembled WGS sequence"/>
</dbReference>
<protein>
    <submittedName>
        <fullName evidence="3">Tripartite tricarboxylate transporter substrate binding protein</fullName>
    </submittedName>
</protein>
<dbReference type="PANTHER" id="PTHR42928">
    <property type="entry name" value="TRICARBOXYLATE-BINDING PROTEIN"/>
    <property type="match status" value="1"/>
</dbReference>
<dbReference type="Gene3D" id="3.40.190.10">
    <property type="entry name" value="Periplasmic binding protein-like II"/>
    <property type="match status" value="1"/>
</dbReference>
<dbReference type="Pfam" id="PF03401">
    <property type="entry name" value="TctC"/>
    <property type="match status" value="1"/>
</dbReference>